<dbReference type="EMBL" id="OMOR01000001">
    <property type="protein sequence ID" value="SPH22479.1"/>
    <property type="molecule type" value="Genomic_DNA"/>
</dbReference>
<name>A0A2R8BHD1_9RHOB</name>
<dbReference type="AlphaFoldDB" id="A0A2R8BHD1"/>
<evidence type="ECO:0000313" key="3">
    <source>
        <dbReference type="Proteomes" id="UP000244880"/>
    </source>
</evidence>
<feature type="domain" description="4Fe-4S ferredoxin-type" evidence="1">
    <location>
        <begin position="125"/>
        <end position="156"/>
    </location>
</feature>
<dbReference type="InterPro" id="IPR017896">
    <property type="entry name" value="4Fe4S_Fe-S-bd"/>
</dbReference>
<dbReference type="RefSeq" id="WP_108829415.1">
    <property type="nucleotide sequence ID" value="NZ_OMOR01000001.1"/>
</dbReference>
<reference evidence="2 3" key="1">
    <citation type="submission" date="2018-03" db="EMBL/GenBank/DDBJ databases">
        <authorList>
            <person name="Keele B.F."/>
        </authorList>
    </citation>
    <scope>NUCLEOTIDE SEQUENCE [LARGE SCALE GENOMIC DNA]</scope>
    <source>
        <strain evidence="2 3">CECT 8599</strain>
    </source>
</reference>
<gene>
    <name evidence="2" type="ORF">ASD8599_03223</name>
</gene>
<keyword evidence="3" id="KW-1185">Reference proteome</keyword>
<evidence type="ECO:0000259" key="1">
    <source>
        <dbReference type="PROSITE" id="PS51379"/>
    </source>
</evidence>
<protein>
    <recommendedName>
        <fullName evidence="1">4Fe-4S ferredoxin-type domain-containing protein</fullName>
    </recommendedName>
</protein>
<dbReference type="Proteomes" id="UP000244880">
    <property type="component" value="Unassembled WGS sequence"/>
</dbReference>
<accession>A0A2R8BHD1</accession>
<proteinExistence type="predicted"/>
<dbReference type="OrthoDB" id="8279740at2"/>
<organism evidence="2 3">
    <name type="scientific">Ascidiaceihabitans donghaensis</name>
    <dbReference type="NCBI Taxonomy" id="1510460"/>
    <lineage>
        <taxon>Bacteria</taxon>
        <taxon>Pseudomonadati</taxon>
        <taxon>Pseudomonadota</taxon>
        <taxon>Alphaproteobacteria</taxon>
        <taxon>Rhodobacterales</taxon>
        <taxon>Paracoccaceae</taxon>
        <taxon>Ascidiaceihabitans</taxon>
    </lineage>
</organism>
<dbReference type="PROSITE" id="PS51379">
    <property type="entry name" value="4FE4S_FER_2"/>
    <property type="match status" value="1"/>
</dbReference>
<evidence type="ECO:0000313" key="2">
    <source>
        <dbReference type="EMBL" id="SPH22479.1"/>
    </source>
</evidence>
<sequence length="209" mass="22570">MNLGSLNTVYAAYGMFVMGHLSDGEDTLVLVGADTGFWDVFTQSAEFKDGMKNPIDRYSKRVIGGMADGAVTHFPSDGPPYDPFITWALKSGRFWQSPTGMMVHDTAGLMISIRGAIRLPRTFAASQALEASPCDSCETRPCVTACPVGALNAVSFYDVPKCKAYLDTPAGGDCMSKGCLARRLCPISIQFDRPDAQSAFHMRAFNPST</sequence>